<dbReference type="CDD" id="cd04196">
    <property type="entry name" value="GT_2_like_d"/>
    <property type="match status" value="1"/>
</dbReference>
<reference evidence="2" key="1">
    <citation type="journal article" date="2014" name="Int. J. Syst. Evol. Microbiol.">
        <title>Complete genome sequence of Corynebacterium casei LMG S-19264T (=DSM 44701T), isolated from a smear-ripened cheese.</title>
        <authorList>
            <consortium name="US DOE Joint Genome Institute (JGI-PGF)"/>
            <person name="Walter F."/>
            <person name="Albersmeier A."/>
            <person name="Kalinowski J."/>
            <person name="Ruckert C."/>
        </authorList>
    </citation>
    <scope>NUCLEOTIDE SEQUENCE</scope>
    <source>
        <strain evidence="2">CGMCC 1.15448</strain>
    </source>
</reference>
<dbReference type="Proteomes" id="UP000607559">
    <property type="component" value="Unassembled WGS sequence"/>
</dbReference>
<protein>
    <recommendedName>
        <fullName evidence="1">Glycosyltransferase 2-like domain-containing protein</fullName>
    </recommendedName>
</protein>
<accession>A0A8J2XUE2</accession>
<gene>
    <name evidence="2" type="ORF">GCM10011511_36780</name>
</gene>
<dbReference type="GO" id="GO:0016758">
    <property type="term" value="F:hexosyltransferase activity"/>
    <property type="evidence" value="ECO:0007669"/>
    <property type="project" value="UniProtKB-ARBA"/>
</dbReference>
<dbReference type="PANTHER" id="PTHR22916:SF3">
    <property type="entry name" value="UDP-GLCNAC:BETAGAL BETA-1,3-N-ACETYLGLUCOSAMINYLTRANSFERASE-LIKE PROTEIN 1"/>
    <property type="match status" value="1"/>
</dbReference>
<evidence type="ECO:0000313" key="3">
    <source>
        <dbReference type="Proteomes" id="UP000607559"/>
    </source>
</evidence>
<sequence length="315" mass="36345">MIESPLGPRLVSVVLGTYNGEAYLREQLDSVLAQTYSPLEIIAVDDCSSDATVSILREYAARDARIKVFVNERNLGFIRNFEKGCALSTGNWIALCDQDDYWMPDKVEKMVYAIGEYPMVYCDSLLCDEHLQPLGKKISDLAHFQSFDDPRQLCVFSRMYGHATLITRHLFEKASPFLEEVPHDGWMAYHATLYGGVRYLPEVLVKYRQHAANVFGVVGRKKKKTDRSDRAAKKRKELARVRIRMRAYCDACPDTLVEQKKLLRALVSSYRDFAPWNDIRRVQLFLANYKLLLVVKKYSTGRKYLFCLKMLVKIK</sequence>
<proteinExistence type="predicted"/>
<dbReference type="SUPFAM" id="SSF53448">
    <property type="entry name" value="Nucleotide-diphospho-sugar transferases"/>
    <property type="match status" value="1"/>
</dbReference>
<organism evidence="2 3">
    <name type="scientific">Puia dinghuensis</name>
    <dbReference type="NCBI Taxonomy" id="1792502"/>
    <lineage>
        <taxon>Bacteria</taxon>
        <taxon>Pseudomonadati</taxon>
        <taxon>Bacteroidota</taxon>
        <taxon>Chitinophagia</taxon>
        <taxon>Chitinophagales</taxon>
        <taxon>Chitinophagaceae</taxon>
        <taxon>Puia</taxon>
    </lineage>
</organism>
<dbReference type="InterPro" id="IPR001173">
    <property type="entry name" value="Glyco_trans_2-like"/>
</dbReference>
<comment type="caution">
    <text evidence="2">The sequence shown here is derived from an EMBL/GenBank/DDBJ whole genome shotgun (WGS) entry which is preliminary data.</text>
</comment>
<feature type="domain" description="Glycosyltransferase 2-like" evidence="1">
    <location>
        <begin position="12"/>
        <end position="170"/>
    </location>
</feature>
<keyword evidence="3" id="KW-1185">Reference proteome</keyword>
<dbReference type="AlphaFoldDB" id="A0A8J2XUE2"/>
<dbReference type="Pfam" id="PF00535">
    <property type="entry name" value="Glycos_transf_2"/>
    <property type="match status" value="1"/>
</dbReference>
<evidence type="ECO:0000259" key="1">
    <source>
        <dbReference type="Pfam" id="PF00535"/>
    </source>
</evidence>
<evidence type="ECO:0000313" key="2">
    <source>
        <dbReference type="EMBL" id="GGB09875.1"/>
    </source>
</evidence>
<dbReference type="EMBL" id="BMJC01000004">
    <property type="protein sequence ID" value="GGB09875.1"/>
    <property type="molecule type" value="Genomic_DNA"/>
</dbReference>
<name>A0A8J2XUE2_9BACT</name>
<dbReference type="InterPro" id="IPR029044">
    <property type="entry name" value="Nucleotide-diphossugar_trans"/>
</dbReference>
<dbReference type="PANTHER" id="PTHR22916">
    <property type="entry name" value="GLYCOSYLTRANSFERASE"/>
    <property type="match status" value="1"/>
</dbReference>
<reference evidence="2" key="2">
    <citation type="submission" date="2020-09" db="EMBL/GenBank/DDBJ databases">
        <authorList>
            <person name="Sun Q."/>
            <person name="Zhou Y."/>
        </authorList>
    </citation>
    <scope>NUCLEOTIDE SEQUENCE</scope>
    <source>
        <strain evidence="2">CGMCC 1.15448</strain>
    </source>
</reference>
<dbReference type="Gene3D" id="3.90.550.10">
    <property type="entry name" value="Spore Coat Polysaccharide Biosynthesis Protein SpsA, Chain A"/>
    <property type="match status" value="1"/>
</dbReference>